<reference evidence="1 2" key="1">
    <citation type="submission" date="2020-07" db="EMBL/GenBank/DDBJ databases">
        <title>Fungal Genomes of the International Space Station.</title>
        <authorList>
            <person name="Seuylemezian A."/>
            <person name="Singh N.K."/>
            <person name="Wood J."/>
            <person name="Venkateswaran K."/>
        </authorList>
    </citation>
    <scope>NUCLEOTIDE SEQUENCE [LARGE SCALE GENOMIC DNA]</scope>
    <source>
        <strain evidence="1 2">PL-B2</strain>
    </source>
</reference>
<evidence type="ECO:0000313" key="1">
    <source>
        <dbReference type="EMBL" id="MBY0098325.1"/>
    </source>
</evidence>
<dbReference type="EMBL" id="JACWFH010000021">
    <property type="protein sequence ID" value="MBY0098325.1"/>
    <property type="molecule type" value="Genomic_DNA"/>
</dbReference>
<comment type="caution">
    <text evidence="1">The sequence shown here is derived from an EMBL/GenBank/DDBJ whole genome shotgun (WGS) entry which is preliminary data.</text>
</comment>
<sequence>MELLELYYKKFTGRVQATDYVEWAIHCLYMGTPEIKKLAGMNMSDEPLNFFEIEKMFADAMKSTQWEAPSKEQCLDHHIKRLHAQLLVPNENAMLIVKELYDCTLKANLFEEQMNWQELSDAIDDFQYGDNVYGYTLEKINEMIAIHARKLWHTKISQMNFKEFIGQKIIGIDSEVHFLIQLEKGSIIIECPWRIRDTGGIVIGETDIQSNQREWKAVGELLIGKTIEDVQLLEQCPLLIVQCDHLFLDVFHASSFFDGWTLTDEEDFYLFSMHGGSIA</sequence>
<keyword evidence="2" id="KW-1185">Reference proteome</keyword>
<evidence type="ECO:0000313" key="2">
    <source>
        <dbReference type="Proteomes" id="UP000769780"/>
    </source>
</evidence>
<gene>
    <name evidence="1" type="ORF">H0185_16115</name>
</gene>
<dbReference type="Proteomes" id="UP000769780">
    <property type="component" value="Unassembled WGS sequence"/>
</dbReference>
<organism evidence="1 2">
    <name type="scientific">Mesobacillus maritimus</name>
    <dbReference type="NCBI Taxonomy" id="1643336"/>
    <lineage>
        <taxon>Bacteria</taxon>
        <taxon>Bacillati</taxon>
        <taxon>Bacillota</taxon>
        <taxon>Bacilli</taxon>
        <taxon>Bacillales</taxon>
        <taxon>Bacillaceae</taxon>
        <taxon>Mesobacillus</taxon>
    </lineage>
</organism>
<proteinExistence type="predicted"/>
<accession>A0ABS7K868</accession>
<protein>
    <submittedName>
        <fullName evidence="1">Uncharacterized protein</fullName>
    </submittedName>
</protein>
<name>A0ABS7K868_9BACI</name>